<gene>
    <name evidence="4" type="ORF">ISU07_00310</name>
</gene>
<protein>
    <submittedName>
        <fullName evidence="4">GerMN domain-containing protein</fullName>
    </submittedName>
</protein>
<dbReference type="Proteomes" id="UP000640489">
    <property type="component" value="Unassembled WGS sequence"/>
</dbReference>
<evidence type="ECO:0000256" key="2">
    <source>
        <dbReference type="SAM" id="Phobius"/>
    </source>
</evidence>
<comment type="caution">
    <text evidence="4">The sequence shown here is derived from an EMBL/GenBank/DDBJ whole genome shotgun (WGS) entry which is preliminary data.</text>
</comment>
<dbReference type="EMBL" id="JADKPN010000001">
    <property type="protein sequence ID" value="MBF4761554.1"/>
    <property type="molecule type" value="Genomic_DNA"/>
</dbReference>
<proteinExistence type="predicted"/>
<dbReference type="RefSeq" id="WP_194704767.1">
    <property type="nucleotide sequence ID" value="NZ_JADKPN010000001.1"/>
</dbReference>
<evidence type="ECO:0000313" key="4">
    <source>
        <dbReference type="EMBL" id="MBF4761554.1"/>
    </source>
</evidence>
<sequence>MTDDPRLDPHFDARLSELISDAADGVEPREGLTAIRSRTRPDPKETPMSRNSSRNWLYAVSGAMVGTAAVIIAIAVVSQLNDDNGSTPTASQSQTQQSTPTPSESASDTPTSSGPSESTGTPIEAAVPVYFAGDGPRGTVLFREFQPGIGMDPVAQAAQAAVAGPARDPDYRTLWPSGTQATASYDGDVITVDLSGDLHDRPAGMSKKDANLAIQQLVYSVQGAAQARAGVQLLLGGQHTDQVLGQPASEPITNDEATKVLSLMSITSPEEGEKVSGSFGADGVNNAFEATFTWEVRDSTGKVVKNGFGTADGCCEVGKLFPWKAEIDLSGVAPGTYTFVAMNDDPSGGEGGGPDVDTRTIVVE</sequence>
<dbReference type="Pfam" id="PF10648">
    <property type="entry name" value="Gmad2"/>
    <property type="match status" value="1"/>
</dbReference>
<reference evidence="4" key="1">
    <citation type="submission" date="2020-11" db="EMBL/GenBank/DDBJ databases">
        <title>Nocardioides sp. nov., isolated from Soil of Cynanchum wilfordii Hemsley rhizosphere.</title>
        <authorList>
            <person name="Lee J.-S."/>
            <person name="Suh M.K."/>
            <person name="Kim J.-S."/>
        </authorList>
    </citation>
    <scope>NUCLEOTIDE SEQUENCE</scope>
    <source>
        <strain evidence="4">KCTC 19275</strain>
    </source>
</reference>
<feature type="domain" description="GerMN" evidence="3">
    <location>
        <begin position="154"/>
        <end position="244"/>
    </location>
</feature>
<dbReference type="SMART" id="SM00909">
    <property type="entry name" value="Germane"/>
    <property type="match status" value="1"/>
</dbReference>
<dbReference type="InterPro" id="IPR018911">
    <property type="entry name" value="Gmad2_Ig-like_dom"/>
</dbReference>
<dbReference type="InterPro" id="IPR019606">
    <property type="entry name" value="GerMN"/>
</dbReference>
<evidence type="ECO:0000259" key="3">
    <source>
        <dbReference type="SMART" id="SM00909"/>
    </source>
</evidence>
<feature type="compositionally biased region" description="Low complexity" evidence="1">
    <location>
        <begin position="86"/>
        <end position="122"/>
    </location>
</feature>
<organism evidence="4 5">
    <name type="scientific">Nocardioides islandensis</name>
    <dbReference type="NCBI Taxonomy" id="433663"/>
    <lineage>
        <taxon>Bacteria</taxon>
        <taxon>Bacillati</taxon>
        <taxon>Actinomycetota</taxon>
        <taxon>Actinomycetes</taxon>
        <taxon>Propionibacteriales</taxon>
        <taxon>Nocardioidaceae</taxon>
        <taxon>Nocardioides</taxon>
    </lineage>
</organism>
<feature type="region of interest" description="Disordered" evidence="1">
    <location>
        <begin position="344"/>
        <end position="364"/>
    </location>
</feature>
<feature type="region of interest" description="Disordered" evidence="1">
    <location>
        <begin position="18"/>
        <end position="51"/>
    </location>
</feature>
<dbReference type="AlphaFoldDB" id="A0A930V625"/>
<feature type="transmembrane region" description="Helical" evidence="2">
    <location>
        <begin position="56"/>
        <end position="77"/>
    </location>
</feature>
<evidence type="ECO:0000256" key="1">
    <source>
        <dbReference type="SAM" id="MobiDB-lite"/>
    </source>
</evidence>
<keyword evidence="5" id="KW-1185">Reference proteome</keyword>
<keyword evidence="2" id="KW-0472">Membrane</keyword>
<accession>A0A930V625</accession>
<feature type="region of interest" description="Disordered" evidence="1">
    <location>
        <begin position="82"/>
        <end position="122"/>
    </location>
</feature>
<keyword evidence="2" id="KW-0812">Transmembrane</keyword>
<keyword evidence="2" id="KW-1133">Transmembrane helix</keyword>
<dbReference type="Pfam" id="PF10646">
    <property type="entry name" value="Germane"/>
    <property type="match status" value="1"/>
</dbReference>
<evidence type="ECO:0000313" key="5">
    <source>
        <dbReference type="Proteomes" id="UP000640489"/>
    </source>
</evidence>
<name>A0A930V625_9ACTN</name>